<evidence type="ECO:0008006" key="6">
    <source>
        <dbReference type="Google" id="ProtNLM"/>
    </source>
</evidence>
<dbReference type="InterPro" id="IPR057421">
    <property type="entry name" value="CGLA_M"/>
</dbReference>
<evidence type="ECO:0000259" key="2">
    <source>
        <dbReference type="Pfam" id="PF25291"/>
    </source>
</evidence>
<accession>A0A090VJP3</accession>
<feature type="domain" description="Lambda-carrageenase beta-propeller" evidence="3">
    <location>
        <begin position="1"/>
        <end position="306"/>
    </location>
</feature>
<reference evidence="4 5" key="1">
    <citation type="journal article" date="2014" name="Genome Announc.">
        <title>Draft Genome Sequences of Marine Flavobacterium Algibacter lectus Strains SS8 and NR4.</title>
        <authorList>
            <person name="Takatani N."/>
            <person name="Nakanishi M."/>
            <person name="Meirelles P."/>
            <person name="Mino S."/>
            <person name="Suda W."/>
            <person name="Oshima K."/>
            <person name="Hattori M."/>
            <person name="Ohkuma M."/>
            <person name="Hosokawa M."/>
            <person name="Miyashita K."/>
            <person name="Thompson F.L."/>
            <person name="Niwa A."/>
            <person name="Sawabe T."/>
            <person name="Sawabe T."/>
        </authorList>
    </citation>
    <scope>NUCLEOTIDE SEQUENCE [LARGE SCALE GENOMIC DNA]</scope>
    <source>
        <strain evidence="4 5">JCM 19300</strain>
    </source>
</reference>
<dbReference type="InterPro" id="IPR057420">
    <property type="entry name" value="Beta-prop_CGLA"/>
</dbReference>
<evidence type="ECO:0000259" key="3">
    <source>
        <dbReference type="Pfam" id="PF25292"/>
    </source>
</evidence>
<evidence type="ECO:0000313" key="5">
    <source>
        <dbReference type="Proteomes" id="UP000029644"/>
    </source>
</evidence>
<dbReference type="InterPro" id="IPR011047">
    <property type="entry name" value="Quinoprotein_ADH-like_sf"/>
</dbReference>
<dbReference type="Pfam" id="PF25292">
    <property type="entry name" value="Beta-prop_CGLA"/>
    <property type="match status" value="1"/>
</dbReference>
<dbReference type="Pfam" id="PF25291">
    <property type="entry name" value="CGLA_C"/>
    <property type="match status" value="1"/>
</dbReference>
<feature type="domain" description="Lambda-carrageenase middle" evidence="1">
    <location>
        <begin position="389"/>
        <end position="753"/>
    </location>
</feature>
<name>A0A090VJP3_9FLAO</name>
<organism evidence="4 5">
    <name type="scientific">Algibacter lectus</name>
    <dbReference type="NCBI Taxonomy" id="221126"/>
    <lineage>
        <taxon>Bacteria</taxon>
        <taxon>Pseudomonadati</taxon>
        <taxon>Bacteroidota</taxon>
        <taxon>Flavobacteriia</taxon>
        <taxon>Flavobacteriales</taxon>
        <taxon>Flavobacteriaceae</taxon>
        <taxon>Algibacter</taxon>
    </lineage>
</organism>
<proteinExistence type="predicted"/>
<dbReference type="Proteomes" id="UP000029644">
    <property type="component" value="Unassembled WGS sequence"/>
</dbReference>
<sequence length="862" mass="96196">MGVGYNGAILWKNQLSGFMNHDLWCEDITGDGIDEIFAANANGTLYCLNSLGEILWEFKATDAPMYSVCVVTKNSIPYIVCGGFDKNVYYLNIDGSLKQTLEASTYSVNKTHRGVTAPSNTHIANFLRKIKKSDGTDMLAILGTNNSMQVTGNIYLFDVLGSLITPSVKIESGKPIGEMRIVNIDGNGTQKILLGTSTHVNDANVVQMNPFDLSEGQPNIDISSIRNKVGAPGYRVTQPEVIPDGSGYQYFILHGPNILLVPSSMDLSQAEIITSGYSFNDMWKEPTTNKIILASAQSGGSSIHVIDINNVGWKEAFKNLSPPGKIQSILKNKAEVATSLTSFIKPAWERNPLSVYLLHKNSRSTNTSLYNAPIYIPQPFMPTVQDGNSWNREAMANETYRNKRDKRRKYVLDEAEVLNLIKPNFDSKGIAYWGGHGNDPYFYGLETTKKVIDFAAGRKMVLIYPELEDHSSDFQFVMDDLVSPLASYGQNKNLNLFIRSKNIFWQGSIYLSEWSRLISGEFANVFVPTMEETSDKTMELSLAGRLGLWASGAVDSWGSRAVPDNMSFDRLRQHSDQQLDHPFLRQLIYVAASGAQYYDNFTKPDLFEELLATGVLFVPKRSEIVSFSPVHLSMITPDSHYLEEGSSVKWLTNFNQDFENNNPFVFSRMNGSWPGAPVNSWDFSNYAAGVKDRRLNFLPSYENGMVLITPPQTGIYTDTGAIRTPLKDNLHPLYSDILKEYYTDGRNYYSITGAQYTANQYYNTIKTDIEGSAAKIPLTVIGDVAWVVAQTSPKHLRLTIIDGGYINPDNRIAKVRFNTVKPSKMIDLLDGKTFSISNPSEIEVDIPCGLFRFIDIELTSPL</sequence>
<dbReference type="SUPFAM" id="SSF50998">
    <property type="entry name" value="Quinoprotein alcohol dehydrogenase-like"/>
    <property type="match status" value="1"/>
</dbReference>
<dbReference type="EMBL" id="BBNQ01000012">
    <property type="protein sequence ID" value="GAL63544.1"/>
    <property type="molecule type" value="Genomic_DNA"/>
</dbReference>
<dbReference type="InterPro" id="IPR015943">
    <property type="entry name" value="WD40/YVTN_repeat-like_dom_sf"/>
</dbReference>
<dbReference type="Gene3D" id="2.130.10.10">
    <property type="entry name" value="YVTN repeat-like/Quinoprotein amine dehydrogenase"/>
    <property type="match status" value="1"/>
</dbReference>
<evidence type="ECO:0000259" key="1">
    <source>
        <dbReference type="Pfam" id="PF25290"/>
    </source>
</evidence>
<dbReference type="AlphaFoldDB" id="A0A090VJP3"/>
<evidence type="ECO:0000313" key="4">
    <source>
        <dbReference type="EMBL" id="GAL63544.1"/>
    </source>
</evidence>
<dbReference type="Pfam" id="PF25290">
    <property type="entry name" value="CGLA_M"/>
    <property type="match status" value="1"/>
</dbReference>
<comment type="caution">
    <text evidence="4">The sequence shown here is derived from an EMBL/GenBank/DDBJ whole genome shotgun (WGS) entry which is preliminary data.</text>
</comment>
<gene>
    <name evidence="4" type="ORF">JCM19300_1893</name>
</gene>
<dbReference type="InterPro" id="IPR057422">
    <property type="entry name" value="CGLA_C"/>
</dbReference>
<protein>
    <recommendedName>
        <fullName evidence="6">Lambda-carrageenase</fullName>
    </recommendedName>
</protein>
<feature type="domain" description="Lambda-carrageenase C-terminal" evidence="2">
    <location>
        <begin position="779"/>
        <end position="857"/>
    </location>
</feature>